<dbReference type="SMART" id="SM00905">
    <property type="entry name" value="FolB"/>
    <property type="match status" value="1"/>
</dbReference>
<dbReference type="EMBL" id="FNQY01000019">
    <property type="protein sequence ID" value="SEA44886.1"/>
    <property type="molecule type" value="Genomic_DNA"/>
</dbReference>
<dbReference type="OrthoDB" id="9803748at2"/>
<dbReference type="Gene3D" id="3.30.1130.10">
    <property type="match status" value="1"/>
</dbReference>
<dbReference type="Proteomes" id="UP000199041">
    <property type="component" value="Unassembled WGS sequence"/>
</dbReference>
<dbReference type="STRING" id="551991.SAMN05192529_11940"/>
<sequence length="131" mass="15217">MLKIELLDLWFRARHGLYEEEKQLGGDFKLDVELYYLPKTVPYHIHETIDYSEVYAVIRGHMQKPEPLLETLVINIGNDILRRFQLAEEVKVSIKKINPPIISFTGSMSVSYQQTRKQLLGSTDTEKSHLA</sequence>
<evidence type="ECO:0000259" key="1">
    <source>
        <dbReference type="SMART" id="SM00905"/>
    </source>
</evidence>
<reference evidence="2 3" key="1">
    <citation type="submission" date="2016-10" db="EMBL/GenBank/DDBJ databases">
        <authorList>
            <person name="de Groot N.N."/>
        </authorList>
    </citation>
    <scope>NUCLEOTIDE SEQUENCE [LARGE SCALE GENOMIC DNA]</scope>
    <source>
        <strain evidence="2 3">Vu-144</strain>
    </source>
</reference>
<protein>
    <submittedName>
        <fullName evidence="2">Dihydroneopterin aldolase</fullName>
    </submittedName>
</protein>
<dbReference type="InterPro" id="IPR043133">
    <property type="entry name" value="GTP-CH-I_C/QueF"/>
</dbReference>
<accession>A0A1H4B9W2</accession>
<dbReference type="GO" id="GO:0004150">
    <property type="term" value="F:dihydroneopterin aldolase activity"/>
    <property type="evidence" value="ECO:0007669"/>
    <property type="project" value="InterPro"/>
</dbReference>
<evidence type="ECO:0000313" key="2">
    <source>
        <dbReference type="EMBL" id="SEA44886.1"/>
    </source>
</evidence>
<dbReference type="RefSeq" id="WP_091399913.1">
    <property type="nucleotide sequence ID" value="NZ_FNQY01000019.1"/>
</dbReference>
<feature type="domain" description="Dihydroneopterin aldolase/epimerase" evidence="1">
    <location>
        <begin position="4"/>
        <end position="114"/>
    </location>
</feature>
<evidence type="ECO:0000313" key="3">
    <source>
        <dbReference type="Proteomes" id="UP000199041"/>
    </source>
</evidence>
<dbReference type="NCBIfam" id="TIGR00526">
    <property type="entry name" value="folB_dom"/>
    <property type="match status" value="1"/>
</dbReference>
<dbReference type="AlphaFoldDB" id="A0A1H4B9W2"/>
<gene>
    <name evidence="2" type="ORF">SAMN05192529_11940</name>
</gene>
<dbReference type="SUPFAM" id="SSF55620">
    <property type="entry name" value="Tetrahydrobiopterin biosynthesis enzymes-like"/>
    <property type="match status" value="1"/>
</dbReference>
<dbReference type="GO" id="GO:0006760">
    <property type="term" value="P:folic acid-containing compound metabolic process"/>
    <property type="evidence" value="ECO:0007669"/>
    <property type="project" value="InterPro"/>
</dbReference>
<proteinExistence type="predicted"/>
<name>A0A1H4B9W2_9BACT</name>
<keyword evidence="3" id="KW-1185">Reference proteome</keyword>
<dbReference type="Pfam" id="PF02152">
    <property type="entry name" value="FolB"/>
    <property type="match status" value="1"/>
</dbReference>
<organism evidence="2 3">
    <name type="scientific">Arachidicoccus rhizosphaerae</name>
    <dbReference type="NCBI Taxonomy" id="551991"/>
    <lineage>
        <taxon>Bacteria</taxon>
        <taxon>Pseudomonadati</taxon>
        <taxon>Bacteroidota</taxon>
        <taxon>Chitinophagia</taxon>
        <taxon>Chitinophagales</taxon>
        <taxon>Chitinophagaceae</taxon>
        <taxon>Arachidicoccus</taxon>
    </lineage>
</organism>
<dbReference type="InterPro" id="IPR006157">
    <property type="entry name" value="FolB_dom"/>
</dbReference>